<evidence type="ECO:0000256" key="1">
    <source>
        <dbReference type="SAM" id="SignalP"/>
    </source>
</evidence>
<gene>
    <name evidence="2" type="ORF">GCM10010102_32180</name>
</gene>
<feature type="signal peptide" evidence="1">
    <location>
        <begin position="1"/>
        <end position="35"/>
    </location>
</feature>
<dbReference type="PROSITE" id="PS51318">
    <property type="entry name" value="TAT"/>
    <property type="match status" value="1"/>
</dbReference>
<proteinExistence type="predicted"/>
<accession>A0A8H9L4K4</accession>
<dbReference type="RefSeq" id="WP_171104608.1">
    <property type="nucleotide sequence ID" value="NZ_BMPT01000014.1"/>
</dbReference>
<evidence type="ECO:0000313" key="2">
    <source>
        <dbReference type="EMBL" id="GGM34181.1"/>
    </source>
</evidence>
<organism evidence="2 3">
    <name type="scientific">Promicromonospora citrea</name>
    <dbReference type="NCBI Taxonomy" id="43677"/>
    <lineage>
        <taxon>Bacteria</taxon>
        <taxon>Bacillati</taxon>
        <taxon>Actinomycetota</taxon>
        <taxon>Actinomycetes</taxon>
        <taxon>Micrococcales</taxon>
        <taxon>Promicromonosporaceae</taxon>
        <taxon>Promicromonospora</taxon>
    </lineage>
</organism>
<protein>
    <submittedName>
        <fullName evidence="2">Uncharacterized protein</fullName>
    </submittedName>
</protein>
<reference evidence="2" key="2">
    <citation type="submission" date="2020-09" db="EMBL/GenBank/DDBJ databases">
        <authorList>
            <person name="Sun Q."/>
            <person name="Ohkuma M."/>
        </authorList>
    </citation>
    <scope>NUCLEOTIDE SEQUENCE</scope>
    <source>
        <strain evidence="2">JCM 3051</strain>
    </source>
</reference>
<dbReference type="InterPro" id="IPR006311">
    <property type="entry name" value="TAT_signal"/>
</dbReference>
<dbReference type="EMBL" id="BMPT01000014">
    <property type="protein sequence ID" value="GGM34181.1"/>
    <property type="molecule type" value="Genomic_DNA"/>
</dbReference>
<dbReference type="Proteomes" id="UP000655589">
    <property type="component" value="Unassembled WGS sequence"/>
</dbReference>
<keyword evidence="1" id="KW-0732">Signal</keyword>
<sequence length="188" mass="20805">MNTSPLHRTTRPRRRLTALLAGALALSGAASLALAAPASAAAWEDDLVVRDTYYVPAQDRYVEARCRVDVSKIAAKNLPGHVTVKGKVRCNHKLLAGGEVGFSLGSHDGTAGYYWADLRRIRTGSNPDKNATFSERVYVGPYDYVAVGGSGTWAVRDLELDVEVRTVDRSRTWLYDWRTRTVETFRAY</sequence>
<reference evidence="2" key="1">
    <citation type="journal article" date="2014" name="Int. J. Syst. Evol. Microbiol.">
        <title>Complete genome sequence of Corynebacterium casei LMG S-19264T (=DSM 44701T), isolated from a smear-ripened cheese.</title>
        <authorList>
            <consortium name="US DOE Joint Genome Institute (JGI-PGF)"/>
            <person name="Walter F."/>
            <person name="Albersmeier A."/>
            <person name="Kalinowski J."/>
            <person name="Ruckert C."/>
        </authorList>
    </citation>
    <scope>NUCLEOTIDE SEQUENCE</scope>
    <source>
        <strain evidence="2">JCM 3051</strain>
    </source>
</reference>
<comment type="caution">
    <text evidence="2">The sequence shown here is derived from an EMBL/GenBank/DDBJ whole genome shotgun (WGS) entry which is preliminary data.</text>
</comment>
<evidence type="ECO:0000313" key="3">
    <source>
        <dbReference type="Proteomes" id="UP000655589"/>
    </source>
</evidence>
<feature type="chain" id="PRO_5034938305" evidence="1">
    <location>
        <begin position="36"/>
        <end position="188"/>
    </location>
</feature>
<name>A0A8H9L4K4_9MICO</name>
<keyword evidence="3" id="KW-1185">Reference proteome</keyword>
<dbReference type="AlphaFoldDB" id="A0A8H9L4K4"/>